<reference evidence="3" key="1">
    <citation type="submission" date="2022-11" db="UniProtKB">
        <authorList>
            <consortium name="WormBaseParasite"/>
        </authorList>
    </citation>
    <scope>IDENTIFICATION</scope>
</reference>
<dbReference type="Pfam" id="PF24998">
    <property type="entry name" value="DUF7778"/>
    <property type="match status" value="1"/>
</dbReference>
<evidence type="ECO:0000259" key="1">
    <source>
        <dbReference type="Pfam" id="PF24998"/>
    </source>
</evidence>
<dbReference type="Proteomes" id="UP000887574">
    <property type="component" value="Unplaced"/>
</dbReference>
<organism evidence="2 3">
    <name type="scientific">Ditylenchus dipsaci</name>
    <dbReference type="NCBI Taxonomy" id="166011"/>
    <lineage>
        <taxon>Eukaryota</taxon>
        <taxon>Metazoa</taxon>
        <taxon>Ecdysozoa</taxon>
        <taxon>Nematoda</taxon>
        <taxon>Chromadorea</taxon>
        <taxon>Rhabditida</taxon>
        <taxon>Tylenchina</taxon>
        <taxon>Tylenchomorpha</taxon>
        <taxon>Sphaerularioidea</taxon>
        <taxon>Anguinidae</taxon>
        <taxon>Anguininae</taxon>
        <taxon>Ditylenchus</taxon>
    </lineage>
</organism>
<proteinExistence type="predicted"/>
<feature type="domain" description="DUF7778" evidence="1">
    <location>
        <begin position="35"/>
        <end position="141"/>
    </location>
</feature>
<name>A0A915EHZ9_9BILA</name>
<dbReference type="InterPro" id="IPR056680">
    <property type="entry name" value="DUF7778"/>
</dbReference>
<protein>
    <recommendedName>
        <fullName evidence="1">DUF7778 domain-containing protein</fullName>
    </recommendedName>
</protein>
<accession>A0A915EHZ9</accession>
<dbReference type="AlphaFoldDB" id="A0A915EHZ9"/>
<keyword evidence="2" id="KW-1185">Reference proteome</keyword>
<dbReference type="WBParaSite" id="jg6886.1">
    <property type="protein sequence ID" value="jg6886.1"/>
    <property type="gene ID" value="jg6886"/>
</dbReference>
<evidence type="ECO:0000313" key="3">
    <source>
        <dbReference type="WBParaSite" id="jg6886.1"/>
    </source>
</evidence>
<sequence length="371" mass="41892">MKRALRRMNHAKKVNHSILGVFRITIQRSFASLVDLPEPKLWEHILDSSTLLNSRLIVHVRPAGFFSFFGFRKTKETLSRCVLTKKGYLIVYANEKELKGHAVNLRLAENIRCSVEKSKKHSCQLTILWKFGEIIFSLFGDQCRPIFLKCNNCFPPLELPQMNCLHLVKACPLRPFLLLWTILHSRTCLCPPVIFPSWCLLQFLLVPIELMGMGYQTSSDVCNAVASPRVWPWMHPVSMVLERLVGKAYSLASQVFEPLAVGYTIGSGSPLMLTYGRSASHNDESSQSVDNEFFPSALTPVSNQSLLSKASMSAPTDEEYSPLLSSACFSESDACCSDERHKNGNQLMVDGALSYCSCIFNWRKQFFESQC</sequence>
<evidence type="ECO:0000313" key="2">
    <source>
        <dbReference type="Proteomes" id="UP000887574"/>
    </source>
</evidence>